<dbReference type="SUPFAM" id="SSF48163">
    <property type="entry name" value="An anticodon-binding domain of class I aminoacyl-tRNA synthetases"/>
    <property type="match status" value="1"/>
</dbReference>
<evidence type="ECO:0000256" key="1">
    <source>
        <dbReference type="ARBA" id="ARBA00004496"/>
    </source>
</evidence>
<evidence type="ECO:0000256" key="7">
    <source>
        <dbReference type="ARBA" id="ARBA00022917"/>
    </source>
</evidence>
<comment type="catalytic activity">
    <reaction evidence="9 10">
        <text>tRNA(Lys) + L-lysine + ATP = L-lysyl-tRNA(Lys) + AMP + diphosphate</text>
        <dbReference type="Rhea" id="RHEA:20792"/>
        <dbReference type="Rhea" id="RHEA-COMP:9696"/>
        <dbReference type="Rhea" id="RHEA-COMP:9697"/>
        <dbReference type="ChEBI" id="CHEBI:30616"/>
        <dbReference type="ChEBI" id="CHEBI:32551"/>
        <dbReference type="ChEBI" id="CHEBI:33019"/>
        <dbReference type="ChEBI" id="CHEBI:78442"/>
        <dbReference type="ChEBI" id="CHEBI:78529"/>
        <dbReference type="ChEBI" id="CHEBI:456215"/>
        <dbReference type="EC" id="6.1.1.6"/>
    </reaction>
</comment>
<dbReference type="Gene3D" id="6.10.20.10">
    <property type="entry name" value="Lysine tRNA ligase, stem contact fold domain"/>
    <property type="match status" value="1"/>
</dbReference>
<dbReference type="InterPro" id="IPR020751">
    <property type="entry name" value="aa-tRNA-synth_I_codon-bd_sub2"/>
</dbReference>
<evidence type="ECO:0000313" key="11">
    <source>
        <dbReference type="EMBL" id="GCE27416.1"/>
    </source>
</evidence>
<dbReference type="InterPro" id="IPR001412">
    <property type="entry name" value="aa-tRNA-synth_I_CS"/>
</dbReference>
<dbReference type="EMBL" id="BIFT01000001">
    <property type="protein sequence ID" value="GCE27416.1"/>
    <property type="molecule type" value="Genomic_DNA"/>
</dbReference>
<protein>
    <recommendedName>
        <fullName evidence="10">Lysine--tRNA ligase</fullName>
        <ecNumber evidence="10">6.1.1.6</ecNumber>
    </recommendedName>
    <alternativeName>
        <fullName evidence="10">Lysyl-tRNA synthetase</fullName>
        <shortName evidence="10">LysRS</shortName>
    </alternativeName>
</protein>
<dbReference type="RefSeq" id="WP_126627763.1">
    <property type="nucleotide sequence ID" value="NZ_BIFT01000001.1"/>
</dbReference>
<evidence type="ECO:0000256" key="5">
    <source>
        <dbReference type="ARBA" id="ARBA00022741"/>
    </source>
</evidence>
<dbReference type="GO" id="GO:0000049">
    <property type="term" value="F:tRNA binding"/>
    <property type="evidence" value="ECO:0007669"/>
    <property type="project" value="InterPro"/>
</dbReference>
<feature type="short sequence motif" description="'HIGH' region" evidence="10">
    <location>
        <begin position="35"/>
        <end position="43"/>
    </location>
</feature>
<feature type="short sequence motif" description="'KMSKS' region" evidence="10">
    <location>
        <begin position="291"/>
        <end position="295"/>
    </location>
</feature>
<dbReference type="GO" id="GO:0005737">
    <property type="term" value="C:cytoplasm"/>
    <property type="evidence" value="ECO:0007669"/>
    <property type="project" value="UniProtKB-SubCell"/>
</dbReference>
<evidence type="ECO:0000256" key="9">
    <source>
        <dbReference type="ARBA" id="ARBA00048573"/>
    </source>
</evidence>
<evidence type="ECO:0000256" key="6">
    <source>
        <dbReference type="ARBA" id="ARBA00022840"/>
    </source>
</evidence>
<dbReference type="PANTHER" id="PTHR37940:SF1">
    <property type="entry name" value="LYSINE--TRNA LIGASE"/>
    <property type="match status" value="1"/>
</dbReference>
<dbReference type="InterPro" id="IPR014729">
    <property type="entry name" value="Rossmann-like_a/b/a_fold"/>
</dbReference>
<keyword evidence="3 10" id="KW-0963">Cytoplasm</keyword>
<evidence type="ECO:0000256" key="10">
    <source>
        <dbReference type="HAMAP-Rule" id="MF_00177"/>
    </source>
</evidence>
<dbReference type="Pfam" id="PF01921">
    <property type="entry name" value="tRNA-synt_1f"/>
    <property type="match status" value="1"/>
</dbReference>
<dbReference type="Gene3D" id="1.10.10.350">
    <property type="match status" value="1"/>
</dbReference>
<comment type="similarity">
    <text evidence="2 10">Belongs to the class-I aminoacyl-tRNA synthetase family.</text>
</comment>
<comment type="caution">
    <text evidence="10">Lacks conserved residue(s) required for the propagation of feature annotation.</text>
</comment>
<evidence type="ECO:0000313" key="12">
    <source>
        <dbReference type="Proteomes" id="UP000287171"/>
    </source>
</evidence>
<keyword evidence="7 10" id="KW-0648">Protein biosynthesis</keyword>
<comment type="caution">
    <text evidence="11">The sequence shown here is derived from an EMBL/GenBank/DDBJ whole genome shotgun (WGS) entry which is preliminary data.</text>
</comment>
<dbReference type="InterPro" id="IPR008925">
    <property type="entry name" value="aa_tRNA-synth_I_cd-bd_sf"/>
</dbReference>
<dbReference type="NCBIfam" id="TIGR00467">
    <property type="entry name" value="lysS_arch"/>
    <property type="match status" value="1"/>
</dbReference>
<dbReference type="GO" id="GO:0006430">
    <property type="term" value="P:lysyl-tRNA aminoacylation"/>
    <property type="evidence" value="ECO:0007669"/>
    <property type="project" value="UniProtKB-UniRule"/>
</dbReference>
<evidence type="ECO:0000256" key="4">
    <source>
        <dbReference type="ARBA" id="ARBA00022598"/>
    </source>
</evidence>
<dbReference type="EC" id="6.1.1.6" evidence="10"/>
<dbReference type="GO" id="GO:0005524">
    <property type="term" value="F:ATP binding"/>
    <property type="evidence" value="ECO:0007669"/>
    <property type="project" value="UniProtKB-UniRule"/>
</dbReference>
<keyword evidence="12" id="KW-1185">Reference proteome</keyword>
<gene>
    <name evidence="11" type="primary">lysS_1</name>
    <name evidence="10" type="synonym">lysS</name>
    <name evidence="11" type="ORF">KDA_29000</name>
</gene>
<dbReference type="SUPFAM" id="SSF52374">
    <property type="entry name" value="Nucleotidylyl transferase"/>
    <property type="match status" value="1"/>
</dbReference>
<name>A0A402B7T6_9CHLR</name>
<evidence type="ECO:0000256" key="3">
    <source>
        <dbReference type="ARBA" id="ARBA00022490"/>
    </source>
</evidence>
<sequence>MKADWVTKVADRVEASVRQRKGENATIVCASGISPSGPVHLGNLREPMTVHLVAEELRGRGWKVDHLHSWDDYDRLRKVPAGVPTEYAKYIGMPYADIPDPFGEYDSYATRYISSFVEGLGRLGIHPRYIRQSEAYRRGDYREQIKAAIRQRFDIFDILAEYQNLEGQKETVDERRAAYYPFKPYCDNCHKDTTRLTSYRDEDAALTYVCDNCGHEGGYSLNERIDGKLLWKIDWPMRWSYEQVDFEPAGEDHASPGSSYIVGQRIIEKVYGVKAPYFVGYAFVGMGGRSKISSSVGTTATISSALDIIEPAILRWLYARRANNQAFDIDYGQGLLRMYEEWDALVRQINKGTANESNQRLFERATRTSTEEVVYTHNAVPFPLLTSVIDVTQANEDQVLRIISQTLPEMENLEALRSQLEPRFTCALNWVNSYLPDDERTHINISFDSESFAEFSELDQASVRMLAEHLDASWNLAALSELMYSIPKVIRGLAVDTPPNEELKLAQRSFFIALYTLICGRDTGPRIPTLLLSIGLERAKQLLTPPTADASQQTQDHKLATR</sequence>
<evidence type="ECO:0000256" key="2">
    <source>
        <dbReference type="ARBA" id="ARBA00005594"/>
    </source>
</evidence>
<keyword evidence="4 10" id="KW-0436">Ligase</keyword>
<dbReference type="Gene3D" id="1.10.10.770">
    <property type="match status" value="1"/>
</dbReference>
<comment type="subcellular location">
    <subcellularLocation>
        <location evidence="1 10">Cytoplasm</location>
    </subcellularLocation>
</comment>
<dbReference type="InterPro" id="IPR042078">
    <property type="entry name" value="Lys-tRNA-ligase_SC_fold"/>
</dbReference>
<dbReference type="Gene3D" id="3.40.50.620">
    <property type="entry name" value="HUPs"/>
    <property type="match status" value="2"/>
</dbReference>
<dbReference type="AlphaFoldDB" id="A0A402B7T6"/>
<accession>A0A402B7T6</accession>
<reference evidence="12" key="1">
    <citation type="submission" date="2018-12" db="EMBL/GenBank/DDBJ databases">
        <title>Tengunoibacter tsumagoiensis gen. nov., sp. nov., Dictyobacter kobayashii sp. nov., D. alpinus sp. nov., and D. joshuensis sp. nov. and description of Dictyobacteraceae fam. nov. within the order Ktedonobacterales isolated from Tengu-no-mugimeshi.</title>
        <authorList>
            <person name="Wang C.M."/>
            <person name="Zheng Y."/>
            <person name="Sakai Y."/>
            <person name="Toyoda A."/>
            <person name="Minakuchi Y."/>
            <person name="Abe K."/>
            <person name="Yokota A."/>
            <person name="Yabe S."/>
        </authorList>
    </citation>
    <scope>NUCLEOTIDE SEQUENCE [LARGE SCALE GENOMIC DNA]</scope>
    <source>
        <strain evidence="12">Uno16</strain>
    </source>
</reference>
<proteinExistence type="inferred from homology"/>
<dbReference type="PROSITE" id="PS00178">
    <property type="entry name" value="AA_TRNA_LIGASE_I"/>
    <property type="match status" value="1"/>
</dbReference>
<dbReference type="Proteomes" id="UP000287171">
    <property type="component" value="Unassembled WGS sequence"/>
</dbReference>
<evidence type="ECO:0000256" key="8">
    <source>
        <dbReference type="ARBA" id="ARBA00023146"/>
    </source>
</evidence>
<keyword evidence="6 10" id="KW-0067">ATP-binding</keyword>
<dbReference type="OrthoDB" id="9803151at2"/>
<dbReference type="HAMAP" id="MF_00177">
    <property type="entry name" value="Lys_tRNA_synth_class1"/>
    <property type="match status" value="1"/>
</dbReference>
<dbReference type="PANTHER" id="PTHR37940">
    <property type="entry name" value="LYSINE--TRNA LIGASE"/>
    <property type="match status" value="1"/>
</dbReference>
<dbReference type="InterPro" id="IPR002904">
    <property type="entry name" value="Lys-tRNA-ligase"/>
</dbReference>
<dbReference type="GO" id="GO:0004824">
    <property type="term" value="F:lysine-tRNA ligase activity"/>
    <property type="evidence" value="ECO:0007669"/>
    <property type="project" value="UniProtKB-UniRule"/>
</dbReference>
<organism evidence="11 12">
    <name type="scientific">Dictyobacter alpinus</name>
    <dbReference type="NCBI Taxonomy" id="2014873"/>
    <lineage>
        <taxon>Bacteria</taxon>
        <taxon>Bacillati</taxon>
        <taxon>Chloroflexota</taxon>
        <taxon>Ktedonobacteria</taxon>
        <taxon>Ktedonobacterales</taxon>
        <taxon>Dictyobacteraceae</taxon>
        <taxon>Dictyobacter</taxon>
    </lineage>
</organism>
<keyword evidence="5 10" id="KW-0547">Nucleotide-binding</keyword>
<keyword evidence="8 10" id="KW-0030">Aminoacyl-tRNA synthetase</keyword>